<comment type="caution">
    <text evidence="3">The sequence shown here is derived from an EMBL/GenBank/DDBJ whole genome shotgun (WGS) entry which is preliminary data.</text>
</comment>
<sequence length="202" mass="21483">MSEPFIGEIKMVGFNFAPRGYAKCDGALIAISQNQAMFSLLGTQFGGDGRTTFGLPELRGRTPMHQGHGPGLNPKSMGQKQGSENNTLQMNQMPSHYHPMTNVEAKITDTLSIKVPASNENATETSPVDNVPAVAISGTRATALYSAEANGVMKAFDTPLNTTAMLNANTQNAGGNTPINNLPPYQVVNFIIALQGLFPSRS</sequence>
<reference evidence="3 4" key="1">
    <citation type="submission" date="2021-07" db="EMBL/GenBank/DDBJ databases">
        <title>Shewanella sp. nov, isolated from SCS.</title>
        <authorList>
            <person name="Cao W.R."/>
        </authorList>
    </citation>
    <scope>NUCLEOTIDE SEQUENCE [LARGE SCALE GENOMIC DNA]</scope>
    <source>
        <strain evidence="3 4">NR704-98</strain>
    </source>
</reference>
<feature type="region of interest" description="Disordered" evidence="1">
    <location>
        <begin position="63"/>
        <end position="84"/>
    </location>
</feature>
<dbReference type="Pfam" id="PF07484">
    <property type="entry name" value="Collar"/>
    <property type="match status" value="1"/>
</dbReference>
<dbReference type="RefSeq" id="WP_220108071.1">
    <property type="nucleotide sequence ID" value="NZ_JAHZST010000001.1"/>
</dbReference>
<dbReference type="Proteomes" id="UP001195963">
    <property type="component" value="Unassembled WGS sequence"/>
</dbReference>
<dbReference type="InterPro" id="IPR037053">
    <property type="entry name" value="Phage_tail_collar_dom_sf"/>
</dbReference>
<dbReference type="EMBL" id="JAHZST010000001">
    <property type="protein sequence ID" value="MBW8182371.1"/>
    <property type="molecule type" value="Genomic_DNA"/>
</dbReference>
<protein>
    <submittedName>
        <fullName evidence="3">Tail fiber protein</fullName>
    </submittedName>
</protein>
<dbReference type="Gene3D" id="3.90.1340.10">
    <property type="entry name" value="Phage tail collar domain"/>
    <property type="match status" value="1"/>
</dbReference>
<evidence type="ECO:0000259" key="2">
    <source>
        <dbReference type="Pfam" id="PF07484"/>
    </source>
</evidence>
<keyword evidence="4" id="KW-1185">Reference proteome</keyword>
<gene>
    <name evidence="3" type="ORF">K0625_01725</name>
</gene>
<dbReference type="SUPFAM" id="SSF88874">
    <property type="entry name" value="Receptor-binding domain of short tail fibre protein gp12"/>
    <property type="match status" value="1"/>
</dbReference>
<organism evidence="3 4">
    <name type="scientific">Shewanella nanhaiensis</name>
    <dbReference type="NCBI Taxonomy" id="2864872"/>
    <lineage>
        <taxon>Bacteria</taxon>
        <taxon>Pseudomonadati</taxon>
        <taxon>Pseudomonadota</taxon>
        <taxon>Gammaproteobacteria</taxon>
        <taxon>Alteromonadales</taxon>
        <taxon>Shewanellaceae</taxon>
        <taxon>Shewanella</taxon>
    </lineage>
</organism>
<evidence type="ECO:0000256" key="1">
    <source>
        <dbReference type="SAM" id="MobiDB-lite"/>
    </source>
</evidence>
<feature type="domain" description="Phage tail collar" evidence="2">
    <location>
        <begin position="7"/>
        <end position="63"/>
    </location>
</feature>
<evidence type="ECO:0000313" key="3">
    <source>
        <dbReference type="EMBL" id="MBW8182371.1"/>
    </source>
</evidence>
<proteinExistence type="predicted"/>
<evidence type="ECO:0000313" key="4">
    <source>
        <dbReference type="Proteomes" id="UP001195963"/>
    </source>
</evidence>
<dbReference type="InterPro" id="IPR011083">
    <property type="entry name" value="Phage_tail_collar_dom"/>
</dbReference>
<accession>A0ABS7DZJ5</accession>
<name>A0ABS7DZJ5_9GAMM</name>